<dbReference type="KEGG" id="ctae:BGI42_14920"/>
<protein>
    <recommendedName>
        <fullName evidence="6">Cell wall-binding protein</fullName>
    </recommendedName>
</protein>
<sequence length="267" mass="29960">MSKTIKFKLIKTLALTLSISSLGVITPKASYAAGQAHWKSINSNWYYMDSTGKVETGWINDNGIWYYMWSDGTMAKNTWIQSANGKWYYLNESGKMLSNTTINGYTIGNDGAWIISNRGNLTFDDLTISHVPRDDLSLNSRQESLANSLSSCNISLNNGDNKILNFISSNLAQEKLYISEAKNQCIGKVIGNKYMINDIKVFSQAFKNIDCIGVGNEKDVVTQKSNVVDYKSNANYVYDKYIILHKTVNDVGSEFAVIRVVIEFKEI</sequence>
<dbReference type="OrthoDB" id="1912376at2"/>
<keyword evidence="1" id="KW-0677">Repeat</keyword>
<dbReference type="Proteomes" id="UP000094652">
    <property type="component" value="Plasmid pCt2"/>
</dbReference>
<evidence type="ECO:0000313" key="4">
    <source>
        <dbReference type="EMBL" id="AOR25036.1"/>
    </source>
</evidence>
<dbReference type="PROSITE" id="PS51170">
    <property type="entry name" value="CW"/>
    <property type="match status" value="2"/>
</dbReference>
<accession>A0A1D7XNZ3</accession>
<feature type="repeat" description="Cell wall-binding" evidence="2">
    <location>
        <begin position="76"/>
        <end position="96"/>
    </location>
</feature>
<dbReference type="SUPFAM" id="SSF69360">
    <property type="entry name" value="Cell wall binding repeat"/>
    <property type="match status" value="1"/>
</dbReference>
<dbReference type="InterPro" id="IPR018337">
    <property type="entry name" value="Cell_wall/Cho-bd_repeat"/>
</dbReference>
<evidence type="ECO:0000256" key="3">
    <source>
        <dbReference type="SAM" id="SignalP"/>
    </source>
</evidence>
<evidence type="ECO:0000256" key="2">
    <source>
        <dbReference type="PROSITE-ProRule" id="PRU00591"/>
    </source>
</evidence>
<feature type="chain" id="PRO_5009102087" description="Cell wall-binding protein" evidence="3">
    <location>
        <begin position="33"/>
        <end position="267"/>
    </location>
</feature>
<dbReference type="Gene3D" id="2.10.270.10">
    <property type="entry name" value="Cholin Binding"/>
    <property type="match status" value="1"/>
</dbReference>
<dbReference type="EMBL" id="CP017255">
    <property type="protein sequence ID" value="AOR25036.1"/>
    <property type="molecule type" value="Genomic_DNA"/>
</dbReference>
<dbReference type="Pfam" id="PF01473">
    <property type="entry name" value="Choline_bind_1"/>
    <property type="match status" value="1"/>
</dbReference>
<evidence type="ECO:0000313" key="5">
    <source>
        <dbReference type="Proteomes" id="UP000094652"/>
    </source>
</evidence>
<dbReference type="RefSeq" id="WP_069681155.1">
    <property type="nucleotide sequence ID" value="NZ_CP017255.2"/>
</dbReference>
<dbReference type="AlphaFoldDB" id="A0A1D7XNZ3"/>
<keyword evidence="5" id="KW-1185">Reference proteome</keyword>
<keyword evidence="4" id="KW-0614">Plasmid</keyword>
<feature type="repeat" description="Cell wall-binding" evidence="2">
    <location>
        <begin position="55"/>
        <end position="74"/>
    </location>
</feature>
<evidence type="ECO:0000256" key="1">
    <source>
        <dbReference type="ARBA" id="ARBA00022737"/>
    </source>
</evidence>
<dbReference type="Pfam" id="PF19085">
    <property type="entry name" value="Choline_bind_2"/>
    <property type="match status" value="1"/>
</dbReference>
<keyword evidence="3" id="KW-0732">Signal</keyword>
<name>A0A1D7XNZ3_9CLOT</name>
<organism evidence="4 5">
    <name type="scientific">Clostridium taeniosporum</name>
    <dbReference type="NCBI Taxonomy" id="394958"/>
    <lineage>
        <taxon>Bacteria</taxon>
        <taxon>Bacillati</taxon>
        <taxon>Bacillota</taxon>
        <taxon>Clostridia</taxon>
        <taxon>Eubacteriales</taxon>
        <taxon>Clostridiaceae</taxon>
        <taxon>Clostridium</taxon>
    </lineage>
</organism>
<evidence type="ECO:0008006" key="6">
    <source>
        <dbReference type="Google" id="ProtNLM"/>
    </source>
</evidence>
<proteinExistence type="predicted"/>
<geneLocation type="plasmid" evidence="5">
    <name>pct2</name>
</geneLocation>
<feature type="signal peptide" evidence="3">
    <location>
        <begin position="1"/>
        <end position="32"/>
    </location>
</feature>
<reference evidence="5" key="1">
    <citation type="submission" date="2016-09" db="EMBL/GenBank/DDBJ databases">
        <title>Genomics of Clostridium taeniosporum, an organism which forms endospores with ribbon-like appendages.</title>
        <authorList>
            <person name="Walker J.R."/>
        </authorList>
    </citation>
    <scope>NUCLEOTIDE SEQUENCE [LARGE SCALE GENOMIC DNA]</scope>
    <source>
        <strain evidence="5">1/k</strain>
        <plasmid evidence="5">Plasmid pct2</plasmid>
    </source>
</reference>
<gene>
    <name evidence="4" type="ORF">BGI42_14920</name>
</gene>